<feature type="region of interest" description="Disordered" evidence="4">
    <location>
        <begin position="1"/>
        <end position="142"/>
    </location>
</feature>
<feature type="compositionally biased region" description="Low complexity" evidence="4">
    <location>
        <begin position="106"/>
        <end position="118"/>
    </location>
</feature>
<evidence type="ECO:0000256" key="1">
    <source>
        <dbReference type="ARBA" id="ARBA00009947"/>
    </source>
</evidence>
<dbReference type="AlphaFoldDB" id="A0AAN8LCI1"/>
<feature type="compositionally biased region" description="Polar residues" evidence="4">
    <location>
        <begin position="462"/>
        <end position="471"/>
    </location>
</feature>
<feature type="compositionally biased region" description="Basic and acidic residues" evidence="4">
    <location>
        <begin position="536"/>
        <end position="556"/>
    </location>
</feature>
<keyword evidence="3" id="KW-0175">Coiled coil</keyword>
<dbReference type="Gene3D" id="3.30.1120.90">
    <property type="entry name" value="Nucleosome assembly protein"/>
    <property type="match status" value="1"/>
</dbReference>
<protein>
    <recommendedName>
        <fullName evidence="7">Testis specific protein Y-linked</fullName>
    </recommendedName>
</protein>
<dbReference type="PANTHER" id="PTHR11875">
    <property type="entry name" value="TESTIS-SPECIFIC Y-ENCODED PROTEIN"/>
    <property type="match status" value="1"/>
</dbReference>
<dbReference type="InterPro" id="IPR002164">
    <property type="entry name" value="NAP_family"/>
</dbReference>
<feature type="compositionally biased region" description="Low complexity" evidence="4">
    <location>
        <begin position="235"/>
        <end position="248"/>
    </location>
</feature>
<feature type="compositionally biased region" description="Basic and acidic residues" evidence="4">
    <location>
        <begin position="498"/>
        <end position="509"/>
    </location>
</feature>
<feature type="coiled-coil region" evidence="3">
    <location>
        <begin position="267"/>
        <end position="294"/>
    </location>
</feature>
<feature type="compositionally biased region" description="Basic and acidic residues" evidence="4">
    <location>
        <begin position="54"/>
        <end position="71"/>
    </location>
</feature>
<feature type="compositionally biased region" description="Polar residues" evidence="4">
    <location>
        <begin position="89"/>
        <end position="98"/>
    </location>
</feature>
<feature type="compositionally biased region" description="Acidic residues" evidence="4">
    <location>
        <begin position="488"/>
        <end position="497"/>
    </location>
</feature>
<dbReference type="Gene3D" id="1.20.5.1500">
    <property type="match status" value="1"/>
</dbReference>
<feature type="compositionally biased region" description="Acidic residues" evidence="4">
    <location>
        <begin position="222"/>
        <end position="234"/>
    </location>
</feature>
<evidence type="ECO:0000256" key="3">
    <source>
        <dbReference type="SAM" id="Coils"/>
    </source>
</evidence>
<proteinExistence type="inferred from homology"/>
<feature type="compositionally biased region" description="Gly residues" evidence="4">
    <location>
        <begin position="73"/>
        <end position="82"/>
    </location>
</feature>
<feature type="compositionally biased region" description="Acidic residues" evidence="4">
    <location>
        <begin position="557"/>
        <end position="571"/>
    </location>
</feature>
<evidence type="ECO:0000256" key="4">
    <source>
        <dbReference type="SAM" id="MobiDB-lite"/>
    </source>
</evidence>
<name>A0AAN8LCI1_9TELE</name>
<reference evidence="5 6" key="1">
    <citation type="submission" date="2021-04" db="EMBL/GenBank/DDBJ databases">
        <authorList>
            <person name="De Guttry C."/>
            <person name="Zahm M."/>
            <person name="Klopp C."/>
            <person name="Cabau C."/>
            <person name="Louis A."/>
            <person name="Berthelot C."/>
            <person name="Parey E."/>
            <person name="Roest Crollius H."/>
            <person name="Montfort J."/>
            <person name="Robinson-Rechavi M."/>
            <person name="Bucao C."/>
            <person name="Bouchez O."/>
            <person name="Gislard M."/>
            <person name="Lluch J."/>
            <person name="Milhes M."/>
            <person name="Lampietro C."/>
            <person name="Lopez Roques C."/>
            <person name="Donnadieu C."/>
            <person name="Braasch I."/>
            <person name="Desvignes T."/>
            <person name="Postlethwait J."/>
            <person name="Bobe J."/>
            <person name="Wedekind C."/>
            <person name="Guiguen Y."/>
        </authorList>
    </citation>
    <scope>NUCLEOTIDE SEQUENCE [LARGE SCALE GENOMIC DNA]</scope>
    <source>
        <strain evidence="5">Cs_M1</strain>
        <tissue evidence="5">Blood</tissue>
    </source>
</reference>
<evidence type="ECO:0000313" key="5">
    <source>
        <dbReference type="EMBL" id="KAK6303445.1"/>
    </source>
</evidence>
<dbReference type="Proteomes" id="UP001356427">
    <property type="component" value="Unassembled WGS sequence"/>
</dbReference>
<feature type="compositionally biased region" description="Acidic residues" evidence="4">
    <location>
        <begin position="523"/>
        <end position="535"/>
    </location>
</feature>
<feature type="compositionally biased region" description="Basic and acidic residues" evidence="4">
    <location>
        <begin position="188"/>
        <end position="203"/>
    </location>
</feature>
<comment type="caution">
    <text evidence="5">The sequence shown here is derived from an EMBL/GenBank/DDBJ whole genome shotgun (WGS) entry which is preliminary data.</text>
</comment>
<feature type="region of interest" description="Disordered" evidence="4">
    <location>
        <begin position="159"/>
        <end position="252"/>
    </location>
</feature>
<dbReference type="GO" id="GO:0005634">
    <property type="term" value="C:nucleus"/>
    <property type="evidence" value="ECO:0007669"/>
    <property type="project" value="InterPro"/>
</dbReference>
<dbReference type="SUPFAM" id="SSF143113">
    <property type="entry name" value="NAP-like"/>
    <property type="match status" value="1"/>
</dbReference>
<evidence type="ECO:0000256" key="2">
    <source>
        <dbReference type="RuleBase" id="RU003876"/>
    </source>
</evidence>
<organism evidence="5 6">
    <name type="scientific">Coregonus suidteri</name>
    <dbReference type="NCBI Taxonomy" id="861788"/>
    <lineage>
        <taxon>Eukaryota</taxon>
        <taxon>Metazoa</taxon>
        <taxon>Chordata</taxon>
        <taxon>Craniata</taxon>
        <taxon>Vertebrata</taxon>
        <taxon>Euteleostomi</taxon>
        <taxon>Actinopterygii</taxon>
        <taxon>Neopterygii</taxon>
        <taxon>Teleostei</taxon>
        <taxon>Protacanthopterygii</taxon>
        <taxon>Salmoniformes</taxon>
        <taxon>Salmonidae</taxon>
        <taxon>Coregoninae</taxon>
        <taxon>Coregonus</taxon>
    </lineage>
</organism>
<accession>A0AAN8LCI1</accession>
<gene>
    <name evidence="5" type="ORF">J4Q44_G00258990</name>
</gene>
<dbReference type="EMBL" id="JAGTTL010000024">
    <property type="protein sequence ID" value="KAK6303445.1"/>
    <property type="molecule type" value="Genomic_DNA"/>
</dbReference>
<feature type="region of interest" description="Disordered" evidence="4">
    <location>
        <begin position="458"/>
        <end position="571"/>
    </location>
</feature>
<dbReference type="Pfam" id="PF00956">
    <property type="entry name" value="NAP"/>
    <property type="match status" value="1"/>
</dbReference>
<evidence type="ECO:0000313" key="6">
    <source>
        <dbReference type="Proteomes" id="UP001356427"/>
    </source>
</evidence>
<keyword evidence="6" id="KW-1185">Reference proteome</keyword>
<dbReference type="InterPro" id="IPR037231">
    <property type="entry name" value="NAP-like_sf"/>
</dbReference>
<sequence length="571" mass="62905">MSKKTSCSKKSAVSAPKKRCPSPEQAGESPLPSKLAKVGDEVSSELPSNSHGNKNGEDGDKVAAKEEKNDGNGESGLDGQKGPGEKFSATVTANNLTNADAHVRAAESAPSSDAPVSSDPKKVDTEGSAGAEDCRPSTSLEQSDLSAIAAAKALASFTRAAADEAKQTPCSSKKVRHHERLGHKVKRGERESSKERSKPERGRHTQAAAADSSTALRGVDREDAEDMPDEDDDSIPGSSSTPSSFFPSDNDDDGECAIVSVKMAPEIRQSLALLAQVQMRLDALEKKGARLHQRLELKMSRQRRPQLDQRSSITQAIPGFWVTALLNHPHLSAHIDETDEDALSYMTNLEIESFKNNKLGYRIGFHFRRNPYFQNLIIVKELHRGMGGSPVSFSDPILWYRGQNLTLHSEPRRSGRGIYQTFFSWFSDHTSPGRDDIAQILKDDLFRNPLRYYLTPLWEPRQNGSSNSTSGPKPADNRNRDDCVVISDSDDDEEQAEEQAKPGRGRSREEEDEGEDGGRDAGSDDSDQEAREDEDSSYREKDEEVDESRGREVRGQDDEEDIEVDEEEDEC</sequence>
<comment type="similarity">
    <text evidence="1 2">Belongs to the nucleosome assembly protein (NAP) family.</text>
</comment>
<evidence type="ECO:0008006" key="7">
    <source>
        <dbReference type="Google" id="ProtNLM"/>
    </source>
</evidence>
<feature type="compositionally biased region" description="Basic residues" evidence="4">
    <location>
        <begin position="173"/>
        <end position="187"/>
    </location>
</feature>
<dbReference type="GO" id="GO:0006334">
    <property type="term" value="P:nucleosome assembly"/>
    <property type="evidence" value="ECO:0007669"/>
    <property type="project" value="InterPro"/>
</dbReference>